<evidence type="ECO:0000256" key="4">
    <source>
        <dbReference type="ARBA" id="ARBA00022692"/>
    </source>
</evidence>
<evidence type="ECO:0000256" key="6">
    <source>
        <dbReference type="ARBA" id="ARBA00023136"/>
    </source>
</evidence>
<keyword evidence="6 7" id="KW-0472">Membrane</keyword>
<feature type="transmembrane region" description="Helical" evidence="7">
    <location>
        <begin position="100"/>
        <end position="123"/>
    </location>
</feature>
<dbReference type="Pfam" id="PF16913">
    <property type="entry name" value="PUNUT"/>
    <property type="match status" value="1"/>
</dbReference>
<evidence type="ECO:0000256" key="1">
    <source>
        <dbReference type="ARBA" id="ARBA00004370"/>
    </source>
</evidence>
<evidence type="ECO:0000256" key="3">
    <source>
        <dbReference type="ARBA" id="ARBA00022448"/>
    </source>
</evidence>
<dbReference type="Proteomes" id="UP000824469">
    <property type="component" value="Unassembled WGS sequence"/>
</dbReference>
<feature type="transmembrane region" description="Helical" evidence="7">
    <location>
        <begin position="129"/>
        <end position="150"/>
    </location>
</feature>
<protein>
    <recommendedName>
        <fullName evidence="10">Purine permease</fullName>
    </recommendedName>
</protein>
<feature type="transmembrane region" description="Helical" evidence="7">
    <location>
        <begin position="62"/>
        <end position="80"/>
    </location>
</feature>
<accession>A0AA38GAJ6</accession>
<gene>
    <name evidence="8" type="ORF">KI387_021540</name>
</gene>
<feature type="transmembrane region" description="Helical" evidence="7">
    <location>
        <begin position="21"/>
        <end position="42"/>
    </location>
</feature>
<dbReference type="PANTHER" id="PTHR31376">
    <property type="entry name" value="OS09G0467300 PROTEIN-RELATED"/>
    <property type="match status" value="1"/>
</dbReference>
<evidence type="ECO:0000256" key="2">
    <source>
        <dbReference type="ARBA" id="ARBA00006213"/>
    </source>
</evidence>
<keyword evidence="9" id="KW-1185">Reference proteome</keyword>
<keyword evidence="4 7" id="KW-0812">Transmembrane</keyword>
<evidence type="ECO:0000313" key="8">
    <source>
        <dbReference type="EMBL" id="KAH9319771.1"/>
    </source>
</evidence>
<dbReference type="OMA" id="FGEYYCY"/>
<dbReference type="AlphaFoldDB" id="A0AA38GAJ6"/>
<dbReference type="GO" id="GO:0016020">
    <property type="term" value="C:membrane"/>
    <property type="evidence" value="ECO:0007669"/>
    <property type="project" value="UniProtKB-SubCell"/>
</dbReference>
<sequence>AALLGLSHSSSTTNDQPSSSHFILGYVYTISASVMLGLILPLMQLVFTKVLGQESLTAVLEMQIYTSIVVSMVCMLGLYLSGELRSIREEATAFRAGKIAYSMTLLWTAIGWQIHSVGLFGLISLVSSLFSNVISTVALPAVPILAVALFQ</sequence>
<evidence type="ECO:0000313" key="9">
    <source>
        <dbReference type="Proteomes" id="UP000824469"/>
    </source>
</evidence>
<reference evidence="8 9" key="1">
    <citation type="journal article" date="2021" name="Nat. Plants">
        <title>The Taxus genome provides insights into paclitaxel biosynthesis.</title>
        <authorList>
            <person name="Xiong X."/>
            <person name="Gou J."/>
            <person name="Liao Q."/>
            <person name="Li Y."/>
            <person name="Zhou Q."/>
            <person name="Bi G."/>
            <person name="Li C."/>
            <person name="Du R."/>
            <person name="Wang X."/>
            <person name="Sun T."/>
            <person name="Guo L."/>
            <person name="Liang H."/>
            <person name="Lu P."/>
            <person name="Wu Y."/>
            <person name="Zhang Z."/>
            <person name="Ro D.K."/>
            <person name="Shang Y."/>
            <person name="Huang S."/>
            <person name="Yan J."/>
        </authorList>
    </citation>
    <scope>NUCLEOTIDE SEQUENCE [LARGE SCALE GENOMIC DNA]</scope>
    <source>
        <strain evidence="8">Ta-2019</strain>
    </source>
</reference>
<evidence type="ECO:0000256" key="5">
    <source>
        <dbReference type="ARBA" id="ARBA00022989"/>
    </source>
</evidence>
<comment type="similarity">
    <text evidence="2">Belongs to the purine permeases (TC 2.A.7.14) family.</text>
</comment>
<dbReference type="InterPro" id="IPR030182">
    <property type="entry name" value="PUP_plant"/>
</dbReference>
<name>A0AA38GAJ6_TAXCH</name>
<evidence type="ECO:0000256" key="7">
    <source>
        <dbReference type="SAM" id="Phobius"/>
    </source>
</evidence>
<keyword evidence="5 7" id="KW-1133">Transmembrane helix</keyword>
<dbReference type="GO" id="GO:0005345">
    <property type="term" value="F:purine nucleobase transmembrane transporter activity"/>
    <property type="evidence" value="ECO:0007669"/>
    <property type="project" value="UniProtKB-ARBA"/>
</dbReference>
<comment type="caution">
    <text evidence="8">The sequence shown here is derived from an EMBL/GenBank/DDBJ whole genome shotgun (WGS) entry which is preliminary data.</text>
</comment>
<organism evidence="8 9">
    <name type="scientific">Taxus chinensis</name>
    <name type="common">Chinese yew</name>
    <name type="synonym">Taxus wallichiana var. chinensis</name>
    <dbReference type="NCBI Taxonomy" id="29808"/>
    <lineage>
        <taxon>Eukaryota</taxon>
        <taxon>Viridiplantae</taxon>
        <taxon>Streptophyta</taxon>
        <taxon>Embryophyta</taxon>
        <taxon>Tracheophyta</taxon>
        <taxon>Spermatophyta</taxon>
        <taxon>Pinopsida</taxon>
        <taxon>Pinidae</taxon>
        <taxon>Conifers II</taxon>
        <taxon>Cupressales</taxon>
        <taxon>Taxaceae</taxon>
        <taxon>Taxus</taxon>
    </lineage>
</organism>
<keyword evidence="3" id="KW-0813">Transport</keyword>
<dbReference type="GO" id="GO:0015211">
    <property type="term" value="F:purine nucleoside transmembrane transporter activity"/>
    <property type="evidence" value="ECO:0007669"/>
    <property type="project" value="InterPro"/>
</dbReference>
<proteinExistence type="inferred from homology"/>
<dbReference type="PANTHER" id="PTHR31376:SF2">
    <property type="entry name" value="PURINE PERMEASE 11-RELATED"/>
    <property type="match status" value="1"/>
</dbReference>
<dbReference type="EMBL" id="JAHRHJ020000004">
    <property type="protein sequence ID" value="KAH9319771.1"/>
    <property type="molecule type" value="Genomic_DNA"/>
</dbReference>
<feature type="non-terminal residue" evidence="8">
    <location>
        <position position="1"/>
    </location>
</feature>
<evidence type="ECO:0008006" key="10">
    <source>
        <dbReference type="Google" id="ProtNLM"/>
    </source>
</evidence>
<comment type="subcellular location">
    <subcellularLocation>
        <location evidence="1">Membrane</location>
    </subcellularLocation>
</comment>